<feature type="region of interest" description="Disordered" evidence="1">
    <location>
        <begin position="31"/>
        <end position="62"/>
    </location>
</feature>
<protein>
    <submittedName>
        <fullName evidence="2">Uncharacterized protein</fullName>
    </submittedName>
</protein>
<feature type="compositionally biased region" description="Polar residues" evidence="1">
    <location>
        <begin position="352"/>
        <end position="366"/>
    </location>
</feature>
<organism evidence="2 3">
    <name type="scientific">Aristolochia fimbriata</name>
    <name type="common">White veined hardy Dutchman's pipe vine</name>
    <dbReference type="NCBI Taxonomy" id="158543"/>
    <lineage>
        <taxon>Eukaryota</taxon>
        <taxon>Viridiplantae</taxon>
        <taxon>Streptophyta</taxon>
        <taxon>Embryophyta</taxon>
        <taxon>Tracheophyta</taxon>
        <taxon>Spermatophyta</taxon>
        <taxon>Magnoliopsida</taxon>
        <taxon>Magnoliidae</taxon>
        <taxon>Piperales</taxon>
        <taxon>Aristolochiaceae</taxon>
        <taxon>Aristolochia</taxon>
    </lineage>
</organism>
<evidence type="ECO:0000256" key="1">
    <source>
        <dbReference type="SAM" id="MobiDB-lite"/>
    </source>
</evidence>
<feature type="region of interest" description="Disordered" evidence="1">
    <location>
        <begin position="297"/>
        <end position="396"/>
    </location>
</feature>
<feature type="compositionally biased region" description="Polar residues" evidence="1">
    <location>
        <begin position="298"/>
        <end position="320"/>
    </location>
</feature>
<proteinExistence type="predicted"/>
<comment type="caution">
    <text evidence="2">The sequence shown here is derived from an EMBL/GenBank/DDBJ whole genome shotgun (WGS) entry which is preliminary data.</text>
</comment>
<evidence type="ECO:0000313" key="3">
    <source>
        <dbReference type="Proteomes" id="UP000825729"/>
    </source>
</evidence>
<feature type="compositionally biased region" description="Polar residues" evidence="1">
    <location>
        <begin position="36"/>
        <end position="48"/>
    </location>
</feature>
<name>A0AAV7E0I1_ARIFI</name>
<dbReference type="EMBL" id="JAINDJ010000008">
    <property type="protein sequence ID" value="KAG9440892.1"/>
    <property type="molecule type" value="Genomic_DNA"/>
</dbReference>
<reference evidence="2 3" key="1">
    <citation type="submission" date="2021-07" db="EMBL/GenBank/DDBJ databases">
        <title>The Aristolochia fimbriata genome: insights into angiosperm evolution, floral development and chemical biosynthesis.</title>
        <authorList>
            <person name="Jiao Y."/>
        </authorList>
    </citation>
    <scope>NUCLEOTIDE SEQUENCE [LARGE SCALE GENOMIC DNA]</scope>
    <source>
        <strain evidence="2">IBCAS-2021</strain>
        <tissue evidence="2">Leaf</tissue>
    </source>
</reference>
<gene>
    <name evidence="2" type="ORF">H6P81_021057</name>
</gene>
<feature type="compositionally biased region" description="Basic and acidic residues" evidence="1">
    <location>
        <begin position="370"/>
        <end position="389"/>
    </location>
</feature>
<sequence length="454" mass="48679">MQRSTEITDPFESIVHEGTIPNDLRRVVENLPVAGKSSQPRPGTSSSVVFPPRDRTPTTVKDDAGVGKVGVFAKLAGGSVRRSKEIVDPFEFIVHEGRIPNELQNIVKDFPVAGKSSQRRPGASSSAVVAPLRERNAGTEKDAGVGKVGLGAKVSGEGSAATAGSSMFEAAGDALRFADVVMNSFGFTEFELSMESPCLESSVGFSLEPPSRNTRVPATEVVPVTDTAAKVRISESKKELAVSLVRKSPMPVTPDNIEADDRTLSRKRKANSMGEPMQQTDLGVLTRKEDPLSKFETSHQNFAEKSNLGSRQNAAEQSSIEVDKGPGETSYAEGNTRGKKEAAAIGRRTLPRSFSISEPPISQSRTRGARMRDETVEDPVTKSDADKSNADGGENLGVPEVGIGNLLCFLEAVKMLCKNTDRSTDQGNKDESLLSVARRAGYTFYSYNPKSRAA</sequence>
<keyword evidence="3" id="KW-1185">Reference proteome</keyword>
<feature type="compositionally biased region" description="Basic and acidic residues" evidence="1">
    <location>
        <begin position="52"/>
        <end position="62"/>
    </location>
</feature>
<accession>A0AAV7E0I1</accession>
<dbReference type="AlphaFoldDB" id="A0AAV7E0I1"/>
<evidence type="ECO:0000313" key="2">
    <source>
        <dbReference type="EMBL" id="KAG9440892.1"/>
    </source>
</evidence>
<dbReference type="Proteomes" id="UP000825729">
    <property type="component" value="Unassembled WGS sequence"/>
</dbReference>